<keyword evidence="4" id="KW-1185">Reference proteome</keyword>
<protein>
    <recommendedName>
        <fullName evidence="5">Periplasmic heavy metal sensor</fullName>
    </recommendedName>
</protein>
<feature type="compositionally biased region" description="Gly residues" evidence="1">
    <location>
        <begin position="118"/>
        <end position="128"/>
    </location>
</feature>
<keyword evidence="2" id="KW-0732">Signal</keyword>
<evidence type="ECO:0000256" key="1">
    <source>
        <dbReference type="SAM" id="MobiDB-lite"/>
    </source>
</evidence>
<feature type="chain" id="PRO_5018115694" description="Periplasmic heavy metal sensor" evidence="2">
    <location>
        <begin position="20"/>
        <end position="128"/>
    </location>
</feature>
<accession>A0A3M9MJJ8</accession>
<dbReference type="Proteomes" id="UP000272117">
    <property type="component" value="Unassembled WGS sequence"/>
</dbReference>
<evidence type="ECO:0000256" key="2">
    <source>
        <dbReference type="SAM" id="SignalP"/>
    </source>
</evidence>
<dbReference type="RefSeq" id="WP_123127357.1">
    <property type="nucleotide sequence ID" value="NZ_RJJD01000008.1"/>
</dbReference>
<evidence type="ECO:0008006" key="5">
    <source>
        <dbReference type="Google" id="ProtNLM"/>
    </source>
</evidence>
<proteinExistence type="predicted"/>
<organism evidence="3 4">
    <name type="scientific">Rufibacter latericius</name>
    <dbReference type="NCBI Taxonomy" id="2487040"/>
    <lineage>
        <taxon>Bacteria</taxon>
        <taxon>Pseudomonadati</taxon>
        <taxon>Bacteroidota</taxon>
        <taxon>Cytophagia</taxon>
        <taxon>Cytophagales</taxon>
        <taxon>Hymenobacteraceae</taxon>
        <taxon>Rufibacter</taxon>
    </lineage>
</organism>
<feature type="region of interest" description="Disordered" evidence="1">
    <location>
        <begin position="106"/>
        <end position="128"/>
    </location>
</feature>
<dbReference type="EMBL" id="RJJD01000008">
    <property type="protein sequence ID" value="RNI25729.1"/>
    <property type="molecule type" value="Genomic_DNA"/>
</dbReference>
<name>A0A3M9MJJ8_9BACT</name>
<sequence length="128" mass="14225">MKRIIFLLAFAFTTLASQAQNPAVTPEARAQSMTTTMTKHLKLNAAQANRVKTINLTSIQQLEQAKKDHKNDPRQLKATMDLISATRLESLKSVLSVTQFQQYQQQRERKLGIPAQAGTGGVPQGYDN</sequence>
<gene>
    <name evidence="3" type="ORF">EFB08_12815</name>
</gene>
<reference evidence="3 4" key="1">
    <citation type="submission" date="2018-11" db="EMBL/GenBank/DDBJ databases">
        <title>Rufibacter latericius sp. nov., isolated from water in Baiyang Lake.</title>
        <authorList>
            <person name="Yang Y."/>
        </authorList>
    </citation>
    <scope>NUCLEOTIDE SEQUENCE [LARGE SCALE GENOMIC DNA]</scope>
    <source>
        <strain evidence="3 4">R-22-1c-1</strain>
    </source>
</reference>
<comment type="caution">
    <text evidence="3">The sequence shown here is derived from an EMBL/GenBank/DDBJ whole genome shotgun (WGS) entry which is preliminary data.</text>
</comment>
<dbReference type="AlphaFoldDB" id="A0A3M9MJJ8"/>
<dbReference type="OrthoDB" id="883917at2"/>
<evidence type="ECO:0000313" key="4">
    <source>
        <dbReference type="Proteomes" id="UP000272117"/>
    </source>
</evidence>
<evidence type="ECO:0000313" key="3">
    <source>
        <dbReference type="EMBL" id="RNI25729.1"/>
    </source>
</evidence>
<feature type="signal peptide" evidence="2">
    <location>
        <begin position="1"/>
        <end position="19"/>
    </location>
</feature>